<feature type="transmembrane region" description="Helical" evidence="1">
    <location>
        <begin position="12"/>
        <end position="33"/>
    </location>
</feature>
<keyword evidence="3" id="KW-1185">Reference proteome</keyword>
<dbReference type="GeneID" id="77930738"/>
<feature type="transmembrane region" description="Helical" evidence="1">
    <location>
        <begin position="45"/>
        <end position="64"/>
    </location>
</feature>
<accession>A0A0U3TFD1</accession>
<keyword evidence="1" id="KW-0812">Transmembrane</keyword>
<gene>
    <name evidence="2" type="primary">23</name>
    <name evidence="2" type="ORF">PBI_HOWE_23</name>
</gene>
<sequence length="77" mass="8066">MTKSGKGNDKGVPRIILWLIVSVGAIWAGSLVLDMVNPAYDPPQTIGLAFMAILSTLLGIVAAAQRDGGKKNDEDGE</sequence>
<organism evidence="2 3">
    <name type="scientific">Gordonia phage Howe</name>
    <dbReference type="NCBI Taxonomy" id="1777061"/>
    <lineage>
        <taxon>Viruses</taxon>
        <taxon>Duplodnaviria</taxon>
        <taxon>Heunggongvirae</taxon>
        <taxon>Uroviricota</taxon>
        <taxon>Caudoviricetes</taxon>
        <taxon>Howevirus</taxon>
        <taxon>Howevirus howe</taxon>
    </lineage>
</organism>
<proteinExistence type="predicted"/>
<protein>
    <submittedName>
        <fullName evidence="2">Uncharacterized protein</fullName>
    </submittedName>
</protein>
<reference evidence="2 3" key="1">
    <citation type="submission" date="2015-12" db="EMBL/GenBank/DDBJ databases">
        <authorList>
            <person name="Pope W.H."/>
            <person name="Montgomery M.T."/>
            <person name="Garlena R.A."/>
            <person name="Russell D.A."/>
            <person name="Jacobs-Sera D."/>
            <person name="Hendrix R.W."/>
            <person name="Hatfull G.F."/>
        </authorList>
    </citation>
    <scope>NUCLEOTIDE SEQUENCE [LARGE SCALE GENOMIC DNA]</scope>
</reference>
<keyword evidence="1" id="KW-0472">Membrane</keyword>
<evidence type="ECO:0000313" key="2">
    <source>
        <dbReference type="EMBL" id="ALY07657.1"/>
    </source>
</evidence>
<dbReference type="KEGG" id="vg:77930738"/>
<dbReference type="RefSeq" id="YP_010654884.1">
    <property type="nucleotide sequence ID" value="NC_070817.1"/>
</dbReference>
<evidence type="ECO:0000256" key="1">
    <source>
        <dbReference type="SAM" id="Phobius"/>
    </source>
</evidence>
<name>A0A0U3TFD1_9CAUD</name>
<keyword evidence="1" id="KW-1133">Transmembrane helix</keyword>
<dbReference type="Proteomes" id="UP000221715">
    <property type="component" value="Genome"/>
</dbReference>
<dbReference type="EMBL" id="KU252585">
    <property type="protein sequence ID" value="ALY07657.1"/>
    <property type="molecule type" value="Genomic_DNA"/>
</dbReference>
<evidence type="ECO:0000313" key="3">
    <source>
        <dbReference type="Proteomes" id="UP000221715"/>
    </source>
</evidence>